<sequence length="262" mass="29795">MGYADVLPSTTRRYEFKGIQHCLEIVEGPEEEDEQYEQYAGSTLLDGKYVIFTIDEGSFLDCFLNAEESSLRKSWEAYDPSMNELLVKTIESVPHSVGTGTFTHLFHRWLGPYDANYPLIGIGTTSCRGSSNNRKRPDCAWVPKHSGLDRKWPTIVVEVSYSETPAKMMRDVNFWLNESSGQVNIVLTVRIHERRRISIQQWKMGNRTPFSVQKLEIAKNPAPNYKSLSASALDYPAPLSLQNIRSLHTSFATSLYLSLPTY</sequence>
<protein>
    <submittedName>
        <fullName evidence="1">Uncharacterized protein</fullName>
    </submittedName>
</protein>
<dbReference type="AlphaFoldDB" id="A0AAI9TMC5"/>
<evidence type="ECO:0000313" key="2">
    <source>
        <dbReference type="Proteomes" id="UP001227192"/>
    </source>
</evidence>
<keyword evidence="2" id="KW-1185">Reference proteome</keyword>
<reference evidence="1" key="2">
    <citation type="journal article" date="2016" name="Fungal Biol.">
        <title>Ochratoxin A production by Penicillium thymicola.</title>
        <authorList>
            <person name="Nguyen H.D.T."/>
            <person name="McMullin D.R."/>
            <person name="Ponomareva E."/>
            <person name="Riley R."/>
            <person name="Pomraning K.R."/>
            <person name="Baker S.E."/>
            <person name="Seifert K.A."/>
        </authorList>
    </citation>
    <scope>NUCLEOTIDE SEQUENCE</scope>
    <source>
        <strain evidence="1">DAOM 180753</strain>
    </source>
</reference>
<name>A0AAI9TMC5_PENTH</name>
<reference evidence="1" key="1">
    <citation type="submission" date="2015-06" db="EMBL/GenBank/DDBJ databases">
        <authorList>
            <person name="Nguyen H."/>
        </authorList>
    </citation>
    <scope>NUCLEOTIDE SEQUENCE</scope>
    <source>
        <strain evidence="1">DAOM 180753</strain>
    </source>
</reference>
<evidence type="ECO:0000313" key="1">
    <source>
        <dbReference type="EMBL" id="KAJ9489682.1"/>
    </source>
</evidence>
<dbReference type="EMBL" id="LACB01000077">
    <property type="protein sequence ID" value="KAJ9489682.1"/>
    <property type="molecule type" value="Genomic_DNA"/>
</dbReference>
<comment type="caution">
    <text evidence="1">The sequence shown here is derived from an EMBL/GenBank/DDBJ whole genome shotgun (WGS) entry which is preliminary data.</text>
</comment>
<gene>
    <name evidence="1" type="ORF">VN97_g3570</name>
</gene>
<proteinExistence type="predicted"/>
<accession>A0AAI9TMC5</accession>
<organism evidence="1 2">
    <name type="scientific">Penicillium thymicola</name>
    <dbReference type="NCBI Taxonomy" id="293382"/>
    <lineage>
        <taxon>Eukaryota</taxon>
        <taxon>Fungi</taxon>
        <taxon>Dikarya</taxon>
        <taxon>Ascomycota</taxon>
        <taxon>Pezizomycotina</taxon>
        <taxon>Eurotiomycetes</taxon>
        <taxon>Eurotiomycetidae</taxon>
        <taxon>Eurotiales</taxon>
        <taxon>Aspergillaceae</taxon>
        <taxon>Penicillium</taxon>
    </lineage>
</organism>
<dbReference type="Proteomes" id="UP001227192">
    <property type="component" value="Unassembled WGS sequence"/>
</dbReference>